<dbReference type="Pfam" id="PF18962">
    <property type="entry name" value="Por_Secre_tail"/>
    <property type="match status" value="1"/>
</dbReference>
<comment type="caution">
    <text evidence="3">The sequence shown here is derived from an EMBL/GenBank/DDBJ whole genome shotgun (WGS) entry which is preliminary data.</text>
</comment>
<evidence type="ECO:0000313" key="4">
    <source>
        <dbReference type="Proteomes" id="UP001172082"/>
    </source>
</evidence>
<keyword evidence="1" id="KW-0732">Signal</keyword>
<dbReference type="Proteomes" id="UP001172082">
    <property type="component" value="Unassembled WGS sequence"/>
</dbReference>
<feature type="signal peptide" evidence="1">
    <location>
        <begin position="1"/>
        <end position="28"/>
    </location>
</feature>
<dbReference type="Pfam" id="PF00041">
    <property type="entry name" value="fn3"/>
    <property type="match status" value="1"/>
</dbReference>
<dbReference type="PROSITE" id="PS50853">
    <property type="entry name" value="FN3"/>
    <property type="match status" value="1"/>
</dbReference>
<dbReference type="InterPro" id="IPR003961">
    <property type="entry name" value="FN3_dom"/>
</dbReference>
<keyword evidence="4" id="KW-1185">Reference proteome</keyword>
<dbReference type="SUPFAM" id="SSF49265">
    <property type="entry name" value="Fibronectin type III"/>
    <property type="match status" value="1"/>
</dbReference>
<dbReference type="InterPro" id="IPR036116">
    <property type="entry name" value="FN3_sf"/>
</dbReference>
<accession>A0ABT8KM83</accession>
<dbReference type="EMBL" id="JAUJEA010000003">
    <property type="protein sequence ID" value="MDN5201834.1"/>
    <property type="molecule type" value="Genomic_DNA"/>
</dbReference>
<feature type="chain" id="PRO_5047020932" evidence="1">
    <location>
        <begin position="29"/>
        <end position="312"/>
    </location>
</feature>
<dbReference type="InterPro" id="IPR013783">
    <property type="entry name" value="Ig-like_fold"/>
</dbReference>
<sequence length="312" mass="35373">MQKERTHLPTLKCAFFLCVTLLSFVSLQDASCREFSNWLKINVSGTHVIEPFNELKISLNVEGEWHSKEINTNNRSTAGSNMVEAMFYDLGTAPNIDTIRITWPEGGLNILSKIRANQILDISLPKLPSAPVNVTADVISSTEIELNWSESPTAEVGTYIIERSAWANKGFREIGEVGKESKRFSDKNLEANKTYFYRIKAVSEEGFALSKTIRKETLPDAGLVFDDVTQPLKMFPNPEKDYLNLSIKNNITGHVIIRFLDKFGKELKSMKFRKNIKNLHRKINIADLPIGVYMVELMQVEYQSLFRTSNGS</sequence>
<gene>
    <name evidence="3" type="ORF">QQ008_10685</name>
</gene>
<evidence type="ECO:0000259" key="2">
    <source>
        <dbReference type="PROSITE" id="PS50853"/>
    </source>
</evidence>
<evidence type="ECO:0000256" key="1">
    <source>
        <dbReference type="SAM" id="SignalP"/>
    </source>
</evidence>
<name>A0ABT8KM83_9BACT</name>
<organism evidence="3 4">
    <name type="scientific">Splendidivirga corallicola</name>
    <dbReference type="NCBI Taxonomy" id="3051826"/>
    <lineage>
        <taxon>Bacteria</taxon>
        <taxon>Pseudomonadati</taxon>
        <taxon>Bacteroidota</taxon>
        <taxon>Cytophagia</taxon>
        <taxon>Cytophagales</taxon>
        <taxon>Splendidivirgaceae</taxon>
        <taxon>Splendidivirga</taxon>
    </lineage>
</organism>
<dbReference type="InterPro" id="IPR026444">
    <property type="entry name" value="Secre_tail"/>
</dbReference>
<dbReference type="CDD" id="cd00063">
    <property type="entry name" value="FN3"/>
    <property type="match status" value="1"/>
</dbReference>
<dbReference type="SMART" id="SM00060">
    <property type="entry name" value="FN3"/>
    <property type="match status" value="1"/>
</dbReference>
<evidence type="ECO:0000313" key="3">
    <source>
        <dbReference type="EMBL" id="MDN5201834.1"/>
    </source>
</evidence>
<feature type="domain" description="Fibronectin type-III" evidence="2">
    <location>
        <begin position="130"/>
        <end position="220"/>
    </location>
</feature>
<proteinExistence type="predicted"/>
<reference evidence="3" key="1">
    <citation type="submission" date="2023-06" db="EMBL/GenBank/DDBJ databases">
        <title>Genomic of Parafulvivirga corallium.</title>
        <authorList>
            <person name="Wang G."/>
        </authorList>
    </citation>
    <scope>NUCLEOTIDE SEQUENCE</scope>
    <source>
        <strain evidence="3">BMA10</strain>
    </source>
</reference>
<protein>
    <submittedName>
        <fullName evidence="3">Fibronectin type III domain-containing protein</fullName>
    </submittedName>
</protein>
<dbReference type="Gene3D" id="2.60.40.10">
    <property type="entry name" value="Immunoglobulins"/>
    <property type="match status" value="1"/>
</dbReference>